<evidence type="ECO:0000259" key="1">
    <source>
        <dbReference type="PROSITE" id="PS50206"/>
    </source>
</evidence>
<comment type="caution">
    <text evidence="2">The sequence shown here is derived from an EMBL/GenBank/DDBJ whole genome shotgun (WGS) entry which is preliminary data.</text>
</comment>
<dbReference type="PANTHER" id="PTHR44086">
    <property type="entry name" value="THIOSULFATE SULFURTRANSFERASE RDL2, MITOCHONDRIAL-RELATED"/>
    <property type="match status" value="1"/>
</dbReference>
<sequence length="122" mass="13658">MQHSTRFLTLVDQARAQIQETDVATVKSWLDAGKEFVLIDNREESEWAKGHIPGAIYLGRGILERDIEQRCPDLATEIVVYCGGGYRSALSVENLQKMGYTKVISMDGGFRGWKEAGHEIAE</sequence>
<dbReference type="Proteomes" id="UP001201273">
    <property type="component" value="Unassembled WGS sequence"/>
</dbReference>
<dbReference type="PANTHER" id="PTHR44086:SF13">
    <property type="entry name" value="THIOSULFATE SULFURTRANSFERASE PSPE"/>
    <property type="match status" value="1"/>
</dbReference>
<dbReference type="Gene3D" id="3.40.250.10">
    <property type="entry name" value="Rhodanese-like domain"/>
    <property type="match status" value="1"/>
</dbReference>
<dbReference type="SUPFAM" id="SSF52821">
    <property type="entry name" value="Rhodanese/Cell cycle control phosphatase"/>
    <property type="match status" value="1"/>
</dbReference>
<dbReference type="SMART" id="SM00450">
    <property type="entry name" value="RHOD"/>
    <property type="match status" value="1"/>
</dbReference>
<dbReference type="EMBL" id="JAIMJA010000005">
    <property type="protein sequence ID" value="MCE2594570.1"/>
    <property type="molecule type" value="Genomic_DNA"/>
</dbReference>
<dbReference type="RefSeq" id="WP_233052106.1">
    <property type="nucleotide sequence ID" value="NZ_JAIMJA010000005.1"/>
</dbReference>
<dbReference type="CDD" id="cd00158">
    <property type="entry name" value="RHOD"/>
    <property type="match status" value="1"/>
</dbReference>
<evidence type="ECO:0000313" key="3">
    <source>
        <dbReference type="Proteomes" id="UP001201273"/>
    </source>
</evidence>
<feature type="domain" description="Rhodanese" evidence="1">
    <location>
        <begin position="32"/>
        <end position="122"/>
    </location>
</feature>
<gene>
    <name evidence="2" type="ORF">K6Y31_07055</name>
</gene>
<keyword evidence="3" id="KW-1185">Reference proteome</keyword>
<evidence type="ECO:0000313" key="2">
    <source>
        <dbReference type="EMBL" id="MCE2594570.1"/>
    </source>
</evidence>
<dbReference type="PROSITE" id="PS50206">
    <property type="entry name" value="RHODANESE_3"/>
    <property type="match status" value="1"/>
</dbReference>
<proteinExistence type="predicted"/>
<protein>
    <submittedName>
        <fullName evidence="2">Sulfurtransferase</fullName>
    </submittedName>
</protein>
<dbReference type="InterPro" id="IPR001763">
    <property type="entry name" value="Rhodanese-like_dom"/>
</dbReference>
<name>A0ABS8W8H5_9GAMM</name>
<dbReference type="InterPro" id="IPR036873">
    <property type="entry name" value="Rhodanese-like_dom_sf"/>
</dbReference>
<reference evidence="2 3" key="1">
    <citation type="journal article" date="2022" name="Environ. Microbiol. Rep.">
        <title>Eco-phylogenetic analyses reveal divergent evolution of vitamin B12 metabolism in the marine bacterial family 'Psychromonadaceae'.</title>
        <authorList>
            <person name="Jin X."/>
            <person name="Yang Y."/>
            <person name="Cao H."/>
            <person name="Gao B."/>
            <person name="Zhao Z."/>
        </authorList>
    </citation>
    <scope>NUCLEOTIDE SEQUENCE [LARGE SCALE GENOMIC DNA]</scope>
    <source>
        <strain evidence="2 3">MKS20</strain>
    </source>
</reference>
<dbReference type="Pfam" id="PF00581">
    <property type="entry name" value="Rhodanese"/>
    <property type="match status" value="1"/>
</dbReference>
<organism evidence="2 3">
    <name type="scientific">Motilimonas cestriensis</name>
    <dbReference type="NCBI Taxonomy" id="2742685"/>
    <lineage>
        <taxon>Bacteria</taxon>
        <taxon>Pseudomonadati</taxon>
        <taxon>Pseudomonadota</taxon>
        <taxon>Gammaproteobacteria</taxon>
        <taxon>Alteromonadales</taxon>
        <taxon>Alteromonadales genera incertae sedis</taxon>
        <taxon>Motilimonas</taxon>
    </lineage>
</organism>
<accession>A0ABS8W8H5</accession>